<evidence type="ECO:0000256" key="4">
    <source>
        <dbReference type="ARBA" id="ARBA00022679"/>
    </source>
</evidence>
<evidence type="ECO:0000256" key="9">
    <source>
        <dbReference type="ARBA" id="ARBA00029962"/>
    </source>
</evidence>
<evidence type="ECO:0000259" key="13">
    <source>
        <dbReference type="Pfam" id="PF02223"/>
    </source>
</evidence>
<feature type="domain" description="Thymidylate kinase-like" evidence="13">
    <location>
        <begin position="8"/>
        <end position="197"/>
    </location>
</feature>
<evidence type="ECO:0000256" key="10">
    <source>
        <dbReference type="ARBA" id="ARBA00048743"/>
    </source>
</evidence>
<organism evidence="14">
    <name type="scientific">Leucothrix mucor</name>
    <dbReference type="NCBI Taxonomy" id="45248"/>
    <lineage>
        <taxon>Bacteria</taxon>
        <taxon>Pseudomonadati</taxon>
        <taxon>Pseudomonadota</taxon>
        <taxon>Gammaproteobacteria</taxon>
        <taxon>Thiotrichales</taxon>
        <taxon>Thiotrichaceae</taxon>
        <taxon>Leucothrix</taxon>
    </lineage>
</organism>
<comment type="similarity">
    <text evidence="1 12">Belongs to the thymidylate kinase family.</text>
</comment>
<dbReference type="InterPro" id="IPR039430">
    <property type="entry name" value="Thymidylate_kin-like_dom"/>
</dbReference>
<comment type="catalytic activity">
    <reaction evidence="10 12">
        <text>dTMP + ATP = dTDP + ADP</text>
        <dbReference type="Rhea" id="RHEA:13517"/>
        <dbReference type="ChEBI" id="CHEBI:30616"/>
        <dbReference type="ChEBI" id="CHEBI:58369"/>
        <dbReference type="ChEBI" id="CHEBI:63528"/>
        <dbReference type="ChEBI" id="CHEBI:456216"/>
        <dbReference type="EC" id="2.7.4.9"/>
    </reaction>
</comment>
<dbReference type="SUPFAM" id="SSF52540">
    <property type="entry name" value="P-loop containing nucleoside triphosphate hydrolases"/>
    <property type="match status" value="1"/>
</dbReference>
<dbReference type="GO" id="GO:0006235">
    <property type="term" value="P:dTTP biosynthetic process"/>
    <property type="evidence" value="ECO:0007669"/>
    <property type="project" value="UniProtKB-UniRule"/>
</dbReference>
<gene>
    <name evidence="12" type="primary">tmk</name>
    <name evidence="14" type="ORF">ENJ51_03350</name>
</gene>
<evidence type="ECO:0000256" key="12">
    <source>
        <dbReference type="HAMAP-Rule" id="MF_00165"/>
    </source>
</evidence>
<dbReference type="PANTHER" id="PTHR10344:SF4">
    <property type="entry name" value="UMP-CMP KINASE 2, MITOCHONDRIAL"/>
    <property type="match status" value="1"/>
</dbReference>
<keyword evidence="4 12" id="KW-0808">Transferase</keyword>
<protein>
    <recommendedName>
        <fullName evidence="3 12">Thymidylate kinase</fullName>
        <ecNumber evidence="2 12">2.7.4.9</ecNumber>
    </recommendedName>
    <alternativeName>
        <fullName evidence="9 12">dTMP kinase</fullName>
    </alternativeName>
</protein>
<dbReference type="Pfam" id="PF02223">
    <property type="entry name" value="Thymidylate_kin"/>
    <property type="match status" value="1"/>
</dbReference>
<name>A0A7V2T1Y7_LEUMU</name>
<dbReference type="AlphaFoldDB" id="A0A7V2T1Y7"/>
<sequence>MEGQFITFEGVEGGGKTTNINFIAELLQKKGKQIVLTREPGGTEVSEAIREILLSKELPAMHQDTELLLMFAARAEHVKKKILPALAQGKWVLCDRFTDASYAYQGGGRGIKIDRIAILERWVQGDFRPDHTFLFDLDAETGLNRAKRRGETDRFEQENIDFFNRIRAKYLEMAEKNSDRYHIINAQYDLARVQQQVVDTLNSILSSL</sequence>
<evidence type="ECO:0000256" key="3">
    <source>
        <dbReference type="ARBA" id="ARBA00017144"/>
    </source>
</evidence>
<dbReference type="GO" id="GO:0006233">
    <property type="term" value="P:dTDP biosynthetic process"/>
    <property type="evidence" value="ECO:0007669"/>
    <property type="project" value="InterPro"/>
</dbReference>
<dbReference type="GO" id="GO:0005829">
    <property type="term" value="C:cytosol"/>
    <property type="evidence" value="ECO:0007669"/>
    <property type="project" value="TreeGrafter"/>
</dbReference>
<evidence type="ECO:0000256" key="6">
    <source>
        <dbReference type="ARBA" id="ARBA00022741"/>
    </source>
</evidence>
<dbReference type="GO" id="GO:0005524">
    <property type="term" value="F:ATP binding"/>
    <property type="evidence" value="ECO:0007669"/>
    <property type="project" value="UniProtKB-UniRule"/>
</dbReference>
<evidence type="ECO:0000256" key="8">
    <source>
        <dbReference type="ARBA" id="ARBA00022840"/>
    </source>
</evidence>
<dbReference type="Proteomes" id="UP000885750">
    <property type="component" value="Unassembled WGS sequence"/>
</dbReference>
<keyword evidence="5 12" id="KW-0545">Nucleotide biosynthesis</keyword>
<dbReference type="InterPro" id="IPR027417">
    <property type="entry name" value="P-loop_NTPase"/>
</dbReference>
<accession>A0A7V2T1Y7</accession>
<keyword evidence="8 12" id="KW-0067">ATP-binding</keyword>
<keyword evidence="6 12" id="KW-0547">Nucleotide-binding</keyword>
<dbReference type="Gene3D" id="3.40.50.300">
    <property type="entry name" value="P-loop containing nucleotide triphosphate hydrolases"/>
    <property type="match status" value="1"/>
</dbReference>
<evidence type="ECO:0000256" key="5">
    <source>
        <dbReference type="ARBA" id="ARBA00022727"/>
    </source>
</evidence>
<evidence type="ECO:0000256" key="1">
    <source>
        <dbReference type="ARBA" id="ARBA00009776"/>
    </source>
</evidence>
<dbReference type="GO" id="GO:0004798">
    <property type="term" value="F:dTMP kinase activity"/>
    <property type="evidence" value="ECO:0007669"/>
    <property type="project" value="UniProtKB-UniRule"/>
</dbReference>
<comment type="caution">
    <text evidence="14">The sequence shown here is derived from an EMBL/GenBank/DDBJ whole genome shotgun (WGS) entry which is preliminary data.</text>
</comment>
<evidence type="ECO:0000313" key="14">
    <source>
        <dbReference type="EMBL" id="HFC91826.1"/>
    </source>
</evidence>
<reference evidence="14" key="1">
    <citation type="journal article" date="2020" name="mSystems">
        <title>Genome- and Community-Level Interaction Insights into Carbon Utilization and Element Cycling Functions of Hydrothermarchaeota in Hydrothermal Sediment.</title>
        <authorList>
            <person name="Zhou Z."/>
            <person name="Liu Y."/>
            <person name="Xu W."/>
            <person name="Pan J."/>
            <person name="Luo Z.H."/>
            <person name="Li M."/>
        </authorList>
    </citation>
    <scope>NUCLEOTIDE SEQUENCE [LARGE SCALE GENOMIC DNA]</scope>
    <source>
        <strain evidence="14">HyVt-493</strain>
    </source>
</reference>
<evidence type="ECO:0000256" key="7">
    <source>
        <dbReference type="ARBA" id="ARBA00022777"/>
    </source>
</evidence>
<evidence type="ECO:0000256" key="11">
    <source>
        <dbReference type="ARBA" id="ARBA00057735"/>
    </source>
</evidence>
<dbReference type="PANTHER" id="PTHR10344">
    <property type="entry name" value="THYMIDYLATE KINASE"/>
    <property type="match status" value="1"/>
</dbReference>
<dbReference type="HAMAP" id="MF_00165">
    <property type="entry name" value="Thymidylate_kinase"/>
    <property type="match status" value="1"/>
</dbReference>
<keyword evidence="7 12" id="KW-0418">Kinase</keyword>
<dbReference type="NCBIfam" id="TIGR00041">
    <property type="entry name" value="DTMP_kinase"/>
    <property type="match status" value="1"/>
</dbReference>
<dbReference type="EMBL" id="DRMS01000139">
    <property type="protein sequence ID" value="HFC91826.1"/>
    <property type="molecule type" value="Genomic_DNA"/>
</dbReference>
<dbReference type="GO" id="GO:0006227">
    <property type="term" value="P:dUDP biosynthetic process"/>
    <property type="evidence" value="ECO:0007669"/>
    <property type="project" value="TreeGrafter"/>
</dbReference>
<comment type="function">
    <text evidence="11 12">Phosphorylation of dTMP to form dTDP in both de novo and salvage pathways of dTTP synthesis.</text>
</comment>
<dbReference type="EC" id="2.7.4.9" evidence="2 12"/>
<dbReference type="InterPro" id="IPR018094">
    <property type="entry name" value="Thymidylate_kinase"/>
</dbReference>
<evidence type="ECO:0000256" key="2">
    <source>
        <dbReference type="ARBA" id="ARBA00012980"/>
    </source>
</evidence>
<feature type="binding site" evidence="12">
    <location>
        <begin position="10"/>
        <end position="17"/>
    </location>
    <ligand>
        <name>ATP</name>
        <dbReference type="ChEBI" id="CHEBI:30616"/>
    </ligand>
</feature>
<dbReference type="FunFam" id="3.40.50.300:FF:000225">
    <property type="entry name" value="Thymidylate kinase"/>
    <property type="match status" value="1"/>
</dbReference>
<dbReference type="CDD" id="cd01672">
    <property type="entry name" value="TMPK"/>
    <property type="match status" value="1"/>
</dbReference>
<proteinExistence type="inferred from homology"/>